<evidence type="ECO:0000313" key="3">
    <source>
        <dbReference type="Proteomes" id="UP001148185"/>
    </source>
</evidence>
<reference evidence="2 3" key="1">
    <citation type="submission" date="2022-05" db="EMBL/GenBank/DDBJ databases">
        <title>Novel Pseudomonas spp. Isolated from a Rainbow Trout Aquaculture Facility.</title>
        <authorList>
            <person name="Testerman T."/>
            <person name="Graf J."/>
        </authorList>
    </citation>
    <scope>NUCLEOTIDE SEQUENCE [LARGE SCALE GENOMIC DNA]</scope>
    <source>
        <strain evidence="2 3">ID1042</strain>
    </source>
</reference>
<accession>A0A9X4BYW4</accession>
<keyword evidence="3" id="KW-1185">Reference proteome</keyword>
<comment type="caution">
    <text evidence="2">The sequence shown here is derived from an EMBL/GenBank/DDBJ whole genome shotgun (WGS) entry which is preliminary data.</text>
</comment>
<keyword evidence="1" id="KW-0812">Transmembrane</keyword>
<keyword evidence="1" id="KW-0472">Membrane</keyword>
<evidence type="ECO:0000256" key="1">
    <source>
        <dbReference type="SAM" id="Phobius"/>
    </source>
</evidence>
<keyword evidence="1" id="KW-1133">Transmembrane helix</keyword>
<dbReference type="Proteomes" id="UP001148185">
    <property type="component" value="Unassembled WGS sequence"/>
</dbReference>
<sequence length="271" mass="29270">MTMFEQRPTPAITIAQWRTWLAGALPIFLRVLPLYFLITFLAAMVAIVLLLTVGKAAFHVFSVGSPLVFIVLALCCWKAGAVNGSELLTKAIGPGSPWRNFFRLATPLALIIGGLLNLIALGAMLSSDISAWQAGTLPRFEIPDQLLGEGKRNLLVILYTSAVEQQLSIMPLFIIMGGKVEPYLVAAMMSGRVTWEKAKLLQEGLSKRDKLILGPMRLLVICGVLLQASAKWLDATTNSLGVALLLASICGWLFYCSLVASAAQDLVPAES</sequence>
<gene>
    <name evidence="2" type="ORF">M5G27_06700</name>
</gene>
<dbReference type="AlphaFoldDB" id="A0A9X4BYW4"/>
<dbReference type="RefSeq" id="WP_273875607.1">
    <property type="nucleotide sequence ID" value="NZ_JAMDHA010000005.1"/>
</dbReference>
<organism evidence="2 3">
    <name type="scientific">Pseudomonas shahriarae</name>
    <dbReference type="NCBI Taxonomy" id="2745512"/>
    <lineage>
        <taxon>Bacteria</taxon>
        <taxon>Pseudomonadati</taxon>
        <taxon>Pseudomonadota</taxon>
        <taxon>Gammaproteobacteria</taxon>
        <taxon>Pseudomonadales</taxon>
        <taxon>Pseudomonadaceae</taxon>
        <taxon>Pseudomonas</taxon>
    </lineage>
</organism>
<feature type="transmembrane region" description="Helical" evidence="1">
    <location>
        <begin position="57"/>
        <end position="80"/>
    </location>
</feature>
<evidence type="ECO:0000313" key="2">
    <source>
        <dbReference type="EMBL" id="MDD1007167.1"/>
    </source>
</evidence>
<evidence type="ECO:0008006" key="4">
    <source>
        <dbReference type="Google" id="ProtNLM"/>
    </source>
</evidence>
<feature type="transmembrane region" description="Helical" evidence="1">
    <location>
        <begin position="242"/>
        <end position="263"/>
    </location>
</feature>
<feature type="transmembrane region" description="Helical" evidence="1">
    <location>
        <begin position="27"/>
        <end position="51"/>
    </location>
</feature>
<feature type="transmembrane region" description="Helical" evidence="1">
    <location>
        <begin position="101"/>
        <end position="125"/>
    </location>
</feature>
<name>A0A9X4BYW4_9PSED</name>
<protein>
    <recommendedName>
        <fullName evidence="4">Transmembrane protein</fullName>
    </recommendedName>
</protein>
<proteinExistence type="predicted"/>
<dbReference type="EMBL" id="JAMDHA010000005">
    <property type="protein sequence ID" value="MDD1007167.1"/>
    <property type="molecule type" value="Genomic_DNA"/>
</dbReference>